<dbReference type="RefSeq" id="WP_147923839.1">
    <property type="nucleotide sequence ID" value="NZ_VRTY01000123.1"/>
</dbReference>
<sequence length="345" mass="39187">MVHRLLSYFLYIAICVAGLLAAPEAKGQETPENEYYQTFPDLLTTRFYFSRKYTGLRIKEKTDNTSYLYVPNTTLNMGVGATYKWATLNLAYGFGFLNPDKNQGDTRYLDLQAHLYPRKMVIDVFGQFYKGYHLEERGRGTTSGNDYYVRPDIALTKIGASVQYLFNHERFSYRAAFLQNEWQKKSAGSFLLGFEMYGGGVTGDSVLVPVPLIGSQAGNFDELNFFEFGPNAGYAYTLVIKKHFFITASAAANLGVGYSEKVEGAAEHRHWGINPNVFLRGFVGYNSGRWSVNANYVRNNVRIIANQGYSNSILTGNYRLNFVYRIEPGPKLSRQLRRLNRFSPE</sequence>
<comment type="caution">
    <text evidence="2">The sequence shown here is derived from an EMBL/GenBank/DDBJ whole genome shotgun (WGS) entry which is preliminary data.</text>
</comment>
<dbReference type="Pfam" id="PF14391">
    <property type="entry name" value="DUF4421"/>
    <property type="match status" value="1"/>
</dbReference>
<dbReference type="AlphaFoldDB" id="A0A5C8IZP0"/>
<dbReference type="EMBL" id="VRTY01000123">
    <property type="protein sequence ID" value="TXK26768.1"/>
    <property type="molecule type" value="Genomic_DNA"/>
</dbReference>
<keyword evidence="1" id="KW-0732">Signal</keyword>
<proteinExistence type="predicted"/>
<gene>
    <name evidence="2" type="ORF">FVR03_21515</name>
</gene>
<evidence type="ECO:0000256" key="1">
    <source>
        <dbReference type="SAM" id="SignalP"/>
    </source>
</evidence>
<feature type="chain" id="PRO_5023111346" evidence="1">
    <location>
        <begin position="22"/>
        <end position="345"/>
    </location>
</feature>
<name>A0A5C8IZP0_9BACT</name>
<accession>A0A5C8IZP0</accession>
<dbReference type="InterPro" id="IPR025535">
    <property type="entry name" value="DUF4421"/>
</dbReference>
<organism evidence="2 3">
    <name type="scientific">Pontibacter qinzhouensis</name>
    <dbReference type="NCBI Taxonomy" id="2603253"/>
    <lineage>
        <taxon>Bacteria</taxon>
        <taxon>Pseudomonadati</taxon>
        <taxon>Bacteroidota</taxon>
        <taxon>Cytophagia</taxon>
        <taxon>Cytophagales</taxon>
        <taxon>Hymenobacteraceae</taxon>
        <taxon>Pontibacter</taxon>
    </lineage>
</organism>
<evidence type="ECO:0000313" key="2">
    <source>
        <dbReference type="EMBL" id="TXK26768.1"/>
    </source>
</evidence>
<dbReference type="OrthoDB" id="669053at2"/>
<keyword evidence="3" id="KW-1185">Reference proteome</keyword>
<protein>
    <submittedName>
        <fullName evidence="2">DUF4421 domain-containing protein</fullName>
    </submittedName>
</protein>
<dbReference type="Proteomes" id="UP000321926">
    <property type="component" value="Unassembled WGS sequence"/>
</dbReference>
<reference evidence="2 3" key="1">
    <citation type="submission" date="2019-08" db="EMBL/GenBank/DDBJ databases">
        <authorList>
            <person name="Shi S."/>
        </authorList>
    </citation>
    <scope>NUCLEOTIDE SEQUENCE [LARGE SCALE GENOMIC DNA]</scope>
    <source>
        <strain evidence="2 3">GY10130</strain>
    </source>
</reference>
<feature type="signal peptide" evidence="1">
    <location>
        <begin position="1"/>
        <end position="21"/>
    </location>
</feature>
<evidence type="ECO:0000313" key="3">
    <source>
        <dbReference type="Proteomes" id="UP000321926"/>
    </source>
</evidence>